<proteinExistence type="predicted"/>
<accession>A0AAW8FBR5</accession>
<dbReference type="EMBL" id="JAUSZV010000005">
    <property type="protein sequence ID" value="MDQ0907228.1"/>
    <property type="molecule type" value="Genomic_DNA"/>
</dbReference>
<evidence type="ECO:0000256" key="1">
    <source>
        <dbReference type="SAM" id="MobiDB-lite"/>
    </source>
</evidence>
<sequence>MSTDGSQSSAGPYGQQPPPVPPPGYGYPQQPPAPPQGPPPQGPPPQPYGYGYGGPQQAPQNTPPQAPPQAPPPGYGVPQGYGHPQQPQQPGYGYPQQPGQQGYGFPPQPPQPYGYPGPGGPVGPAQPGTQRKKPVGMIVLLVMAVLVLSGAGFGAWYMLVGSASNNVLWSVASKQEGEDVDAVLGAKTRGTWFTDKAVVQTLPNGVKAYDLDSGKQLWASALPGDSSEACVAPENSSGDIGIVAYGEGKACDHLVAYDLGTGNQLWDRDLKPGGTTSKDEVSVARAGDVVVVSAAKVTLALKAADGTAAWDPKKFATEDCGSGQFTGGKALIRVRGCQVNDFDDPDWGQNWDEVSLIDPATGQPRWTYHHKVPKDSFGEIEGGDVVSTSPVVLIRHGDDGDALFSLDDETGKVRSQFSPATPSEYVRTDDSLGGPWSEAGVFGDTFVIGVAGEKSKDLLAAYDLDSGKQLWKTDAVEFRSYYPLPAAGGDRILAYKTSNDTDKGPELVEFGAKDGATKTVVEYPTDVRKGMSISARPYWHENRLYVSEPNPSVIYGETPYTLVALPTTD</sequence>
<dbReference type="InterPro" id="IPR011047">
    <property type="entry name" value="Quinoprotein_ADH-like_sf"/>
</dbReference>
<feature type="compositionally biased region" description="Pro residues" evidence="1">
    <location>
        <begin position="15"/>
        <end position="47"/>
    </location>
</feature>
<evidence type="ECO:0000256" key="2">
    <source>
        <dbReference type="SAM" id="Phobius"/>
    </source>
</evidence>
<evidence type="ECO:0000313" key="5">
    <source>
        <dbReference type="Proteomes" id="UP001234216"/>
    </source>
</evidence>
<feature type="compositionally biased region" description="Pro residues" evidence="1">
    <location>
        <begin position="61"/>
        <end position="75"/>
    </location>
</feature>
<evidence type="ECO:0000259" key="3">
    <source>
        <dbReference type="Pfam" id="PF13360"/>
    </source>
</evidence>
<feature type="region of interest" description="Disordered" evidence="1">
    <location>
        <begin position="1"/>
        <end position="129"/>
    </location>
</feature>
<dbReference type="Gene3D" id="2.130.10.10">
    <property type="entry name" value="YVTN repeat-like/Quinoprotein amine dehydrogenase"/>
    <property type="match status" value="2"/>
</dbReference>
<dbReference type="RefSeq" id="WP_306975649.1">
    <property type="nucleotide sequence ID" value="NZ_JAUSZV010000005.1"/>
</dbReference>
<protein>
    <recommendedName>
        <fullName evidence="3">Pyrrolo-quinoline quinone repeat domain-containing protein</fullName>
    </recommendedName>
</protein>
<gene>
    <name evidence="4" type="ORF">QFZ22_003213</name>
</gene>
<keyword evidence="2" id="KW-0472">Membrane</keyword>
<keyword evidence="2" id="KW-1133">Transmembrane helix</keyword>
<feature type="domain" description="Pyrrolo-quinoline quinone repeat" evidence="3">
    <location>
        <begin position="163"/>
        <end position="311"/>
    </location>
</feature>
<evidence type="ECO:0000313" key="4">
    <source>
        <dbReference type="EMBL" id="MDQ0907228.1"/>
    </source>
</evidence>
<feature type="compositionally biased region" description="Pro residues" evidence="1">
    <location>
        <begin position="106"/>
        <end position="121"/>
    </location>
</feature>
<keyword evidence="2" id="KW-0812">Transmembrane</keyword>
<dbReference type="AlphaFoldDB" id="A0AAW8FBR5"/>
<dbReference type="InterPro" id="IPR015943">
    <property type="entry name" value="WD40/YVTN_repeat-like_dom_sf"/>
</dbReference>
<feature type="compositionally biased region" description="Low complexity" evidence="1">
    <location>
        <begin position="76"/>
        <end position="105"/>
    </location>
</feature>
<dbReference type="SUPFAM" id="SSF50998">
    <property type="entry name" value="Quinoprotein alcohol dehydrogenase-like"/>
    <property type="match status" value="1"/>
</dbReference>
<name>A0AAW8FBR5_9ACTN</name>
<reference evidence="4" key="1">
    <citation type="submission" date="2023-07" db="EMBL/GenBank/DDBJ databases">
        <title>Comparative genomics of wheat-associated soil bacteria to identify genetic determinants of phenazine resistance.</title>
        <authorList>
            <person name="Mouncey N."/>
        </authorList>
    </citation>
    <scope>NUCLEOTIDE SEQUENCE</scope>
    <source>
        <strain evidence="4">V4I22</strain>
    </source>
</reference>
<dbReference type="InterPro" id="IPR002372">
    <property type="entry name" value="PQQ_rpt_dom"/>
</dbReference>
<dbReference type="Proteomes" id="UP001234216">
    <property type="component" value="Unassembled WGS sequence"/>
</dbReference>
<comment type="caution">
    <text evidence="4">The sequence shown here is derived from an EMBL/GenBank/DDBJ whole genome shotgun (WGS) entry which is preliminary data.</text>
</comment>
<dbReference type="PANTHER" id="PTHR34512:SF30">
    <property type="entry name" value="OUTER MEMBRANE PROTEIN ASSEMBLY FACTOR BAMB"/>
    <property type="match status" value="1"/>
</dbReference>
<dbReference type="PANTHER" id="PTHR34512">
    <property type="entry name" value="CELL SURFACE PROTEIN"/>
    <property type="match status" value="1"/>
</dbReference>
<dbReference type="Pfam" id="PF13360">
    <property type="entry name" value="PQQ_2"/>
    <property type="match status" value="1"/>
</dbReference>
<feature type="transmembrane region" description="Helical" evidence="2">
    <location>
        <begin position="138"/>
        <end position="159"/>
    </location>
</feature>
<organism evidence="4 5">
    <name type="scientific">Streptomyces canus</name>
    <dbReference type="NCBI Taxonomy" id="58343"/>
    <lineage>
        <taxon>Bacteria</taxon>
        <taxon>Bacillati</taxon>
        <taxon>Actinomycetota</taxon>
        <taxon>Actinomycetes</taxon>
        <taxon>Kitasatosporales</taxon>
        <taxon>Streptomycetaceae</taxon>
        <taxon>Streptomyces</taxon>
        <taxon>Streptomyces aurantiacus group</taxon>
    </lineage>
</organism>